<accession>A0ABT2GRH6</accession>
<dbReference type="Proteomes" id="UP001165584">
    <property type="component" value="Unassembled WGS sequence"/>
</dbReference>
<keyword evidence="1" id="KW-1133">Transmembrane helix</keyword>
<evidence type="ECO:0000256" key="1">
    <source>
        <dbReference type="SAM" id="Phobius"/>
    </source>
</evidence>
<feature type="transmembrane region" description="Helical" evidence="1">
    <location>
        <begin position="38"/>
        <end position="57"/>
    </location>
</feature>
<dbReference type="RefSeq" id="WP_259508132.1">
    <property type="nucleotide sequence ID" value="NZ_JANLCM010000002.1"/>
</dbReference>
<proteinExistence type="predicted"/>
<evidence type="ECO:0000313" key="2">
    <source>
        <dbReference type="EMBL" id="MCS5718827.1"/>
    </source>
</evidence>
<gene>
    <name evidence="2" type="ORF">N1027_11845</name>
</gene>
<organism evidence="2 3">
    <name type="scientific">Herbiconiux aconitum</name>
    <dbReference type="NCBI Taxonomy" id="2970913"/>
    <lineage>
        <taxon>Bacteria</taxon>
        <taxon>Bacillati</taxon>
        <taxon>Actinomycetota</taxon>
        <taxon>Actinomycetes</taxon>
        <taxon>Micrococcales</taxon>
        <taxon>Microbacteriaceae</taxon>
        <taxon>Herbiconiux</taxon>
    </lineage>
</organism>
<keyword evidence="3" id="KW-1185">Reference proteome</keyword>
<sequence length="223" mass="23599">MRIPTEWLRSWIWLLLIPACAALGVLFSAVAFRSANAIVLSVAVSGALGVCAAALILSHTWRVRSRHDRAAALHPGALVIDVFRDRTATRVLGEVSDGRTGTRAKPMAVAFTSAGAHFYAGSGSAAVASVPWSVVNVCKRGSIPWYSIDPIVGSLGAAGSGSSNRFALVLEMSGSLELALPVERAGYLIARARHITEVLDEIERIAPGKTQTAIRGSRRDARS</sequence>
<reference evidence="2" key="1">
    <citation type="submission" date="2022-08" db="EMBL/GenBank/DDBJ databases">
        <authorList>
            <person name="Deng Y."/>
            <person name="Han X.-F."/>
            <person name="Zhang Y.-Q."/>
        </authorList>
    </citation>
    <scope>NUCLEOTIDE SEQUENCE</scope>
    <source>
        <strain evidence="2">CPCC 205763</strain>
    </source>
</reference>
<evidence type="ECO:0000313" key="3">
    <source>
        <dbReference type="Proteomes" id="UP001165584"/>
    </source>
</evidence>
<keyword evidence="1" id="KW-0812">Transmembrane</keyword>
<dbReference type="EMBL" id="JANLCM010000002">
    <property type="protein sequence ID" value="MCS5718827.1"/>
    <property type="molecule type" value="Genomic_DNA"/>
</dbReference>
<keyword evidence="1" id="KW-0472">Membrane</keyword>
<feature type="transmembrane region" description="Helical" evidence="1">
    <location>
        <begin position="12"/>
        <end position="32"/>
    </location>
</feature>
<name>A0ABT2GRH6_9MICO</name>
<comment type="caution">
    <text evidence="2">The sequence shown here is derived from an EMBL/GenBank/DDBJ whole genome shotgun (WGS) entry which is preliminary data.</text>
</comment>
<protein>
    <submittedName>
        <fullName evidence="2">Uncharacterized protein</fullName>
    </submittedName>
</protein>